<dbReference type="Gene3D" id="1.10.357.10">
    <property type="entry name" value="Tetracycline Repressor, domain 2"/>
    <property type="match status" value="1"/>
</dbReference>
<dbReference type="SUPFAM" id="SSF46689">
    <property type="entry name" value="Homeodomain-like"/>
    <property type="match status" value="1"/>
</dbReference>
<dbReference type="PANTHER" id="PTHR30055">
    <property type="entry name" value="HTH-TYPE TRANSCRIPTIONAL REGULATOR RUTR"/>
    <property type="match status" value="1"/>
</dbReference>
<dbReference type="GO" id="GO:0003700">
    <property type="term" value="F:DNA-binding transcription factor activity"/>
    <property type="evidence" value="ECO:0007669"/>
    <property type="project" value="TreeGrafter"/>
</dbReference>
<accession>A0A172USN2</accession>
<dbReference type="PRINTS" id="PR00455">
    <property type="entry name" value="HTHTETR"/>
</dbReference>
<dbReference type="GO" id="GO:0000976">
    <property type="term" value="F:transcription cis-regulatory region binding"/>
    <property type="evidence" value="ECO:0007669"/>
    <property type="project" value="TreeGrafter"/>
</dbReference>
<reference evidence="4 5" key="1">
    <citation type="submission" date="2016-05" db="EMBL/GenBank/DDBJ databases">
        <title>Complete genome sequence of a phthalic acid esters degrading Mycobacterium sp. YC-RL4.</title>
        <authorList>
            <person name="Ren L."/>
            <person name="Fan S."/>
            <person name="Ruth N."/>
            <person name="Jia Y."/>
            <person name="Wang J."/>
            <person name="Qiao C."/>
        </authorList>
    </citation>
    <scope>NUCLEOTIDE SEQUENCE [LARGE SCALE GENOMIC DNA]</scope>
    <source>
        <strain evidence="4 5">YC-RL4</strain>
    </source>
</reference>
<dbReference type="PANTHER" id="PTHR30055:SF226">
    <property type="entry name" value="HTH-TYPE TRANSCRIPTIONAL REGULATOR PKSA"/>
    <property type="match status" value="1"/>
</dbReference>
<dbReference type="KEGG" id="madi:A7U43_24180"/>
<organism evidence="4 5">
    <name type="scientific">Mycobacterium adipatum</name>
    <dbReference type="NCBI Taxonomy" id="1682113"/>
    <lineage>
        <taxon>Bacteria</taxon>
        <taxon>Bacillati</taxon>
        <taxon>Actinomycetota</taxon>
        <taxon>Actinomycetes</taxon>
        <taxon>Mycobacteriales</taxon>
        <taxon>Mycobacteriaceae</taxon>
        <taxon>Mycobacterium</taxon>
    </lineage>
</organism>
<dbReference type="InterPro" id="IPR036271">
    <property type="entry name" value="Tet_transcr_reg_TetR-rel_C_sf"/>
</dbReference>
<sequence>MTQALRRTRGRPRAANGAETRERIIHAARQVFSELGYDASTFQAIAERANLTRPAINHYFANKKDLYGQVLASTNSALFDAGVQAADGESTLAGKLSAFMTGMMAAHREFDSAAAFLVTSMLEAYRHPELKNDDYAPRDDVRAFLSSAVSDAAESGQLAEDADAAALVEMLLVLMFGMGFYAGFVGTDTEVAAVMDKLQKLLSNHLWTLREPAAS</sequence>
<dbReference type="Gene3D" id="1.10.10.60">
    <property type="entry name" value="Homeodomain-like"/>
    <property type="match status" value="1"/>
</dbReference>
<dbReference type="EMBL" id="CP015596">
    <property type="protein sequence ID" value="ANE81950.1"/>
    <property type="molecule type" value="Genomic_DNA"/>
</dbReference>
<dbReference type="AlphaFoldDB" id="A0A172USN2"/>
<keyword evidence="1 2" id="KW-0238">DNA-binding</keyword>
<evidence type="ECO:0000259" key="3">
    <source>
        <dbReference type="PROSITE" id="PS50977"/>
    </source>
</evidence>
<dbReference type="InterPro" id="IPR001647">
    <property type="entry name" value="HTH_TetR"/>
</dbReference>
<gene>
    <name evidence="4" type="ORF">A7U43_24180</name>
</gene>
<feature type="DNA-binding region" description="H-T-H motif" evidence="2">
    <location>
        <begin position="41"/>
        <end position="60"/>
    </location>
</feature>
<dbReference type="RefSeq" id="WP_068000067.1">
    <property type="nucleotide sequence ID" value="NZ_CP015596.1"/>
</dbReference>
<dbReference type="STRING" id="1682113.A7U43_24180"/>
<feature type="domain" description="HTH tetR-type" evidence="3">
    <location>
        <begin position="18"/>
        <end position="78"/>
    </location>
</feature>
<dbReference type="InterPro" id="IPR050109">
    <property type="entry name" value="HTH-type_TetR-like_transc_reg"/>
</dbReference>
<protein>
    <submittedName>
        <fullName evidence="4">TetR family transcriptional regulator</fullName>
    </submittedName>
</protein>
<evidence type="ECO:0000313" key="5">
    <source>
        <dbReference type="Proteomes" id="UP000077143"/>
    </source>
</evidence>
<proteinExistence type="predicted"/>
<dbReference type="SUPFAM" id="SSF48498">
    <property type="entry name" value="Tetracyclin repressor-like, C-terminal domain"/>
    <property type="match status" value="1"/>
</dbReference>
<keyword evidence="5" id="KW-1185">Reference proteome</keyword>
<dbReference type="PROSITE" id="PS50977">
    <property type="entry name" value="HTH_TETR_2"/>
    <property type="match status" value="1"/>
</dbReference>
<name>A0A172USN2_9MYCO</name>
<evidence type="ECO:0000256" key="1">
    <source>
        <dbReference type="ARBA" id="ARBA00023125"/>
    </source>
</evidence>
<dbReference type="OrthoDB" id="5179150at2"/>
<dbReference type="InterPro" id="IPR009057">
    <property type="entry name" value="Homeodomain-like_sf"/>
</dbReference>
<dbReference type="Pfam" id="PF00440">
    <property type="entry name" value="TetR_N"/>
    <property type="match status" value="1"/>
</dbReference>
<dbReference type="Proteomes" id="UP000077143">
    <property type="component" value="Chromosome"/>
</dbReference>
<evidence type="ECO:0000313" key="4">
    <source>
        <dbReference type="EMBL" id="ANE81950.1"/>
    </source>
</evidence>
<evidence type="ECO:0000256" key="2">
    <source>
        <dbReference type="PROSITE-ProRule" id="PRU00335"/>
    </source>
</evidence>